<dbReference type="AlphaFoldDB" id="A0A9Q1GN60"/>
<keyword evidence="2" id="KW-1185">Reference proteome</keyword>
<proteinExistence type="predicted"/>
<protein>
    <submittedName>
        <fullName evidence="1">Uncharacterized protein</fullName>
    </submittedName>
</protein>
<dbReference type="EMBL" id="JAKOGI010002229">
    <property type="protein sequence ID" value="KAJ8422534.1"/>
    <property type="molecule type" value="Genomic_DNA"/>
</dbReference>
<evidence type="ECO:0000313" key="1">
    <source>
        <dbReference type="EMBL" id="KAJ8422534.1"/>
    </source>
</evidence>
<accession>A0A9Q1GN60</accession>
<evidence type="ECO:0000313" key="2">
    <source>
        <dbReference type="Proteomes" id="UP001153076"/>
    </source>
</evidence>
<name>A0A9Q1GN60_9CARY</name>
<sequence>MAYNGSIRRNVGDQKSARKCYIATLKATVQHSDIEVGNALQTNKRQALQQLEMESLGVSQVVGVVGTQCASSGKLPFLVEILEIHPSPILIIDPKRHKRLVHNSADDAIRSKLARPNPVEFQQPFVKGRKRKPQAELEMLLKNGIKPLRGLFIDPRLDRTDLDRRPNISNVVDYGPNLSKARLDQDRTGKNLTGPGSD</sequence>
<organism evidence="1 2">
    <name type="scientific">Carnegiea gigantea</name>
    <dbReference type="NCBI Taxonomy" id="171969"/>
    <lineage>
        <taxon>Eukaryota</taxon>
        <taxon>Viridiplantae</taxon>
        <taxon>Streptophyta</taxon>
        <taxon>Embryophyta</taxon>
        <taxon>Tracheophyta</taxon>
        <taxon>Spermatophyta</taxon>
        <taxon>Magnoliopsida</taxon>
        <taxon>eudicotyledons</taxon>
        <taxon>Gunneridae</taxon>
        <taxon>Pentapetalae</taxon>
        <taxon>Caryophyllales</taxon>
        <taxon>Cactineae</taxon>
        <taxon>Cactaceae</taxon>
        <taxon>Cactoideae</taxon>
        <taxon>Echinocereeae</taxon>
        <taxon>Carnegiea</taxon>
    </lineage>
</organism>
<gene>
    <name evidence="1" type="ORF">Cgig2_015007</name>
</gene>
<reference evidence="1" key="1">
    <citation type="submission" date="2022-04" db="EMBL/GenBank/DDBJ databases">
        <title>Carnegiea gigantea Genome sequencing and assembly v2.</title>
        <authorList>
            <person name="Copetti D."/>
            <person name="Sanderson M.J."/>
            <person name="Burquez A."/>
            <person name="Wojciechowski M.F."/>
        </authorList>
    </citation>
    <scope>NUCLEOTIDE SEQUENCE</scope>
    <source>
        <strain evidence="1">SGP5-SGP5p</strain>
        <tissue evidence="1">Aerial part</tissue>
    </source>
</reference>
<dbReference type="Proteomes" id="UP001153076">
    <property type="component" value="Unassembled WGS sequence"/>
</dbReference>
<comment type="caution">
    <text evidence="1">The sequence shown here is derived from an EMBL/GenBank/DDBJ whole genome shotgun (WGS) entry which is preliminary data.</text>
</comment>